<dbReference type="Proteomes" id="UP000286598">
    <property type="component" value="Unassembled WGS sequence"/>
</dbReference>
<name>A0A415GNA8_9BACT</name>
<keyword evidence="3" id="KW-1185">Reference proteome</keyword>
<feature type="chain" id="PRO_5019533080" description="Lipocalin-like domain-containing protein" evidence="1">
    <location>
        <begin position="23"/>
        <end position="141"/>
    </location>
</feature>
<keyword evidence="1" id="KW-0732">Signal</keyword>
<feature type="signal peptide" evidence="1">
    <location>
        <begin position="1"/>
        <end position="22"/>
    </location>
</feature>
<comment type="caution">
    <text evidence="2">The sequence shown here is derived from an EMBL/GenBank/DDBJ whole genome shotgun (WGS) entry which is preliminary data.</text>
</comment>
<reference evidence="2 3" key="1">
    <citation type="submission" date="2018-08" db="EMBL/GenBank/DDBJ databases">
        <title>A genome reference for cultivated species of the human gut microbiota.</title>
        <authorList>
            <person name="Zou Y."/>
            <person name="Xue W."/>
            <person name="Luo G."/>
        </authorList>
    </citation>
    <scope>NUCLEOTIDE SEQUENCE [LARGE SCALE GENOMIC DNA]</scope>
    <source>
        <strain evidence="2 3">AF42-9</strain>
    </source>
</reference>
<evidence type="ECO:0000313" key="2">
    <source>
        <dbReference type="EMBL" id="RHK51100.1"/>
    </source>
</evidence>
<proteinExistence type="predicted"/>
<evidence type="ECO:0008006" key="4">
    <source>
        <dbReference type="Google" id="ProtNLM"/>
    </source>
</evidence>
<sequence length="141" mass="15731">MEKIKYMFMAVLVALVSMTVTSCSDDDDDENVSNQKNPASMIVGTYTGTLREVGDNTDGAPCYVAFERLSNTTVMLTRFFCEKYGFDQEKINFKVSESNGVYKLNSESGLLVDGMYINGVLTMSLQTDNGYNMIFNGKKEK</sequence>
<protein>
    <recommendedName>
        <fullName evidence="4">Lipocalin-like domain-containing protein</fullName>
    </recommendedName>
</protein>
<evidence type="ECO:0000313" key="3">
    <source>
        <dbReference type="Proteomes" id="UP000286598"/>
    </source>
</evidence>
<gene>
    <name evidence="2" type="ORF">DW060_05700</name>
</gene>
<accession>A0A415GNA8</accession>
<evidence type="ECO:0000256" key="1">
    <source>
        <dbReference type="SAM" id="SignalP"/>
    </source>
</evidence>
<organism evidence="2 3">
    <name type="scientific">Leyella stercorea</name>
    <dbReference type="NCBI Taxonomy" id="363265"/>
    <lineage>
        <taxon>Bacteria</taxon>
        <taxon>Pseudomonadati</taxon>
        <taxon>Bacteroidota</taxon>
        <taxon>Bacteroidia</taxon>
        <taxon>Bacteroidales</taxon>
        <taxon>Prevotellaceae</taxon>
        <taxon>Leyella</taxon>
    </lineage>
</organism>
<dbReference type="EMBL" id="QRNO01000021">
    <property type="protein sequence ID" value="RHK51100.1"/>
    <property type="molecule type" value="Genomic_DNA"/>
</dbReference>
<dbReference type="AlphaFoldDB" id="A0A415GNA8"/>
<dbReference type="OrthoDB" id="1404180at2"/>
<dbReference type="PROSITE" id="PS51257">
    <property type="entry name" value="PROKAR_LIPOPROTEIN"/>
    <property type="match status" value="1"/>
</dbReference>